<dbReference type="Proteomes" id="UP000694843">
    <property type="component" value="Unplaced"/>
</dbReference>
<dbReference type="GeneID" id="108667007"/>
<protein>
    <submittedName>
        <fullName evidence="7">Uncharacterized protein LOC108667007</fullName>
    </submittedName>
</protein>
<keyword evidence="6" id="KW-1185">Reference proteome</keyword>
<gene>
    <name evidence="7" type="primary">LOC108667007</name>
</gene>
<reference evidence="7" key="1">
    <citation type="submission" date="2025-08" db="UniProtKB">
        <authorList>
            <consortium name="RefSeq"/>
        </authorList>
    </citation>
    <scope>IDENTIFICATION</scope>
    <source>
        <tissue evidence="7">Whole organism</tissue>
    </source>
</reference>
<feature type="compositionally biased region" description="Low complexity" evidence="2">
    <location>
        <begin position="675"/>
        <end position="687"/>
    </location>
</feature>
<keyword evidence="1" id="KW-1015">Disulfide bond</keyword>
<proteinExistence type="predicted"/>
<feature type="signal peptide" evidence="4">
    <location>
        <begin position="1"/>
        <end position="17"/>
    </location>
</feature>
<dbReference type="SMART" id="SM00241">
    <property type="entry name" value="ZP"/>
    <property type="match status" value="1"/>
</dbReference>
<dbReference type="Pfam" id="PF00100">
    <property type="entry name" value="Zona_pellucida"/>
    <property type="match status" value="1"/>
</dbReference>
<dbReference type="PANTHER" id="PTHR46560:SF3">
    <property type="entry name" value="ZP DOMAIN-CONTAINING PROTEIN"/>
    <property type="match status" value="1"/>
</dbReference>
<evidence type="ECO:0000256" key="2">
    <source>
        <dbReference type="SAM" id="MobiDB-lite"/>
    </source>
</evidence>
<dbReference type="Gene3D" id="2.60.40.4100">
    <property type="entry name" value="Zona pellucida, ZP-C domain"/>
    <property type="match status" value="1"/>
</dbReference>
<dbReference type="InterPro" id="IPR042235">
    <property type="entry name" value="ZP-C_dom"/>
</dbReference>
<keyword evidence="3" id="KW-1133">Transmembrane helix</keyword>
<keyword evidence="3" id="KW-0472">Membrane</keyword>
<name>A0A8B7N866_HYAAZ</name>
<evidence type="ECO:0000256" key="4">
    <source>
        <dbReference type="SAM" id="SignalP"/>
    </source>
</evidence>
<sequence length="783" mass="86482">MRLLVCVLALLAYECFGMSNHSKLRRSFDMSRRHRQLFVTLPPSLLPRSARTSAEAMPSTVFLSSSSGPTEPAVTGKYVPVVGQTSVTMQETTTGQFASVSSAMTSTTAGLQSSTQDISGTNLDSTSTDATMAETLPMFDDGDRRTDQSQEFKKKIWKDPSDFKKTRDQAVEHRRSSPVTESSTSLFSSTYSILTTASDTMTSPLGPASEIGSNSILDKKKEVKNNHKNETDRSALIRLPSRDGQVIFLADDPEAAAKIPGLLTKLHGQQISTSADIYLTGTASTSTSNFPSIRDVTAADVAFPTADFPTTLDDVRTGLGRTVHMPGHVASAVLQGREDKLNNEIGSARYHAGQPYRSSFPNRKPYRSPGNSEVRKEALDFPPSPFSRTRSDGAIARPALNMTRVTHIEAECQDDYMRIHTQFNGSFTGLIYSAGYAYDRECIYVNGSGRHLYDFHIQLNRCGTLGGNERGDLDVRGRPTQKNMMWNTLTVQYNPLIEEEWDEHFKVTCEYGYDFWKTVTFPFLDVEVQTGNPVVFTLTPPECHMEIRYGYGTTGNRITGPVRVGDPLTLVIYMRSELDGFDIVVSDCFAHNGGHKRISLIDHYGCPVDEKLISHFEGTRSDDGHFETQVYAFMKTFRFTGSPALYIECDVRMCHGECPPQPCHWKRNSRDRRSVSSSSDAPSSGNVSESLNLFQALHVLRDDEPAAGLPLLNQLEGSVCLKNGTFSAAAGAVTVLLGLLTAACLVLCLRARRVKNLQQIPQHPCVVPAYKSDFVPPSKRRLQ</sequence>
<keyword evidence="4" id="KW-0732">Signal</keyword>
<dbReference type="InterPro" id="IPR055355">
    <property type="entry name" value="ZP-C"/>
</dbReference>
<feature type="region of interest" description="Disordered" evidence="2">
    <location>
        <begin position="352"/>
        <end position="391"/>
    </location>
</feature>
<dbReference type="PROSITE" id="PS51034">
    <property type="entry name" value="ZP_2"/>
    <property type="match status" value="1"/>
</dbReference>
<evidence type="ECO:0000313" key="7">
    <source>
        <dbReference type="RefSeq" id="XP_018009474.1"/>
    </source>
</evidence>
<dbReference type="OrthoDB" id="6333343at2759"/>
<keyword evidence="3" id="KW-0812">Transmembrane</keyword>
<evidence type="ECO:0000259" key="5">
    <source>
        <dbReference type="PROSITE" id="PS51034"/>
    </source>
</evidence>
<dbReference type="KEGG" id="hazt:108667007"/>
<dbReference type="RefSeq" id="XP_018009474.1">
    <property type="nucleotide sequence ID" value="XM_018153985.1"/>
</dbReference>
<dbReference type="PANTHER" id="PTHR46560">
    <property type="entry name" value="CYPHER, ISOFORM B"/>
    <property type="match status" value="1"/>
</dbReference>
<feature type="region of interest" description="Disordered" evidence="2">
    <location>
        <begin position="667"/>
        <end position="687"/>
    </location>
</feature>
<feature type="domain" description="ZP" evidence="5">
    <location>
        <begin position="411"/>
        <end position="670"/>
    </location>
</feature>
<evidence type="ECO:0000256" key="1">
    <source>
        <dbReference type="ARBA" id="ARBA00023157"/>
    </source>
</evidence>
<evidence type="ECO:0000313" key="6">
    <source>
        <dbReference type="Proteomes" id="UP000694843"/>
    </source>
</evidence>
<feature type="transmembrane region" description="Helical" evidence="3">
    <location>
        <begin position="726"/>
        <end position="749"/>
    </location>
</feature>
<feature type="chain" id="PRO_5034258784" evidence="4">
    <location>
        <begin position="18"/>
        <end position="783"/>
    </location>
</feature>
<dbReference type="AlphaFoldDB" id="A0A8B7N866"/>
<accession>A0A8B7N866</accession>
<evidence type="ECO:0000256" key="3">
    <source>
        <dbReference type="SAM" id="Phobius"/>
    </source>
</evidence>
<dbReference type="InterPro" id="IPR001507">
    <property type="entry name" value="ZP_dom"/>
</dbReference>
<organism evidence="6 7">
    <name type="scientific">Hyalella azteca</name>
    <name type="common">Amphipod</name>
    <dbReference type="NCBI Taxonomy" id="294128"/>
    <lineage>
        <taxon>Eukaryota</taxon>
        <taxon>Metazoa</taxon>
        <taxon>Ecdysozoa</taxon>
        <taxon>Arthropoda</taxon>
        <taxon>Crustacea</taxon>
        <taxon>Multicrustacea</taxon>
        <taxon>Malacostraca</taxon>
        <taxon>Eumalacostraca</taxon>
        <taxon>Peracarida</taxon>
        <taxon>Amphipoda</taxon>
        <taxon>Senticaudata</taxon>
        <taxon>Talitrida</taxon>
        <taxon>Talitroidea</taxon>
        <taxon>Hyalellidae</taxon>
        <taxon>Hyalella</taxon>
    </lineage>
</organism>